<evidence type="ECO:0000313" key="1">
    <source>
        <dbReference type="EMBL" id="GED69962.1"/>
    </source>
</evidence>
<gene>
    <name evidence="1" type="ORF">BRE01_36640</name>
</gene>
<protein>
    <submittedName>
        <fullName evidence="1">Uncharacterized protein</fullName>
    </submittedName>
</protein>
<accession>A0ABQ0TQ30</accession>
<evidence type="ECO:0000313" key="2">
    <source>
        <dbReference type="Proteomes" id="UP000319578"/>
    </source>
</evidence>
<sequence>MRVDSTKTPSKVGGKPSRVGIKLKSEALVSPQLPLFCKFAHNDEFGCCYVTQLPDVKTYAIR</sequence>
<name>A0ABQ0TQ30_9BACL</name>
<keyword evidence="2" id="KW-1185">Reference proteome</keyword>
<organism evidence="1 2">
    <name type="scientific">Brevibacillus reuszeri</name>
    <dbReference type="NCBI Taxonomy" id="54915"/>
    <lineage>
        <taxon>Bacteria</taxon>
        <taxon>Bacillati</taxon>
        <taxon>Bacillota</taxon>
        <taxon>Bacilli</taxon>
        <taxon>Bacillales</taxon>
        <taxon>Paenibacillaceae</taxon>
        <taxon>Brevibacillus</taxon>
    </lineage>
</organism>
<proteinExistence type="predicted"/>
<reference evidence="1 2" key="1">
    <citation type="submission" date="2019-06" db="EMBL/GenBank/DDBJ databases">
        <title>Whole genome shotgun sequence of Brevibacillus reuszeri NBRC 15719.</title>
        <authorList>
            <person name="Hosoyama A."/>
            <person name="Uohara A."/>
            <person name="Ohji S."/>
            <person name="Ichikawa N."/>
        </authorList>
    </citation>
    <scope>NUCLEOTIDE SEQUENCE [LARGE SCALE GENOMIC DNA]</scope>
    <source>
        <strain evidence="1 2">NBRC 15719</strain>
    </source>
</reference>
<comment type="caution">
    <text evidence="1">The sequence shown here is derived from an EMBL/GenBank/DDBJ whole genome shotgun (WGS) entry which is preliminary data.</text>
</comment>
<dbReference type="EMBL" id="BJON01000014">
    <property type="protein sequence ID" value="GED69962.1"/>
    <property type="molecule type" value="Genomic_DNA"/>
</dbReference>
<dbReference type="Proteomes" id="UP000319578">
    <property type="component" value="Unassembled WGS sequence"/>
</dbReference>